<evidence type="ECO:0000256" key="1">
    <source>
        <dbReference type="SAM" id="SignalP"/>
    </source>
</evidence>
<proteinExistence type="predicted"/>
<dbReference type="EMBL" id="UGTM01000001">
    <property type="protein sequence ID" value="SUB87513.1"/>
    <property type="molecule type" value="Genomic_DNA"/>
</dbReference>
<name>A0A379E471_9BACT</name>
<feature type="signal peptide" evidence="1">
    <location>
        <begin position="1"/>
        <end position="23"/>
    </location>
</feature>
<sequence>MSKRFTKLIAAFAATMTMLPASAQVMPENQVPLTPSRILPGQKTAQQKVDPLKAFPTLLAKTLPRDVKSPFSSPTIAIRPADLKNLVTVNPGSVLKPSCKPTSLKHTIS</sequence>
<feature type="chain" id="PRO_5016722408" evidence="1">
    <location>
        <begin position="24"/>
        <end position="109"/>
    </location>
</feature>
<evidence type="ECO:0000313" key="3">
    <source>
        <dbReference type="Proteomes" id="UP000255469"/>
    </source>
</evidence>
<evidence type="ECO:0000313" key="2">
    <source>
        <dbReference type="EMBL" id="SUB87513.1"/>
    </source>
</evidence>
<reference evidence="2 3" key="1">
    <citation type="submission" date="2018-06" db="EMBL/GenBank/DDBJ databases">
        <authorList>
            <consortium name="Pathogen Informatics"/>
            <person name="Doyle S."/>
        </authorList>
    </citation>
    <scope>NUCLEOTIDE SEQUENCE [LARGE SCALE GENOMIC DNA]</scope>
    <source>
        <strain evidence="2 3">NCTC13067</strain>
    </source>
</reference>
<accession>A0A379E471</accession>
<dbReference type="Proteomes" id="UP000255469">
    <property type="component" value="Unassembled WGS sequence"/>
</dbReference>
<protein>
    <submittedName>
        <fullName evidence="2">Uncharacterized protein</fullName>
    </submittedName>
</protein>
<keyword evidence="1" id="KW-0732">Signal</keyword>
<dbReference type="AlphaFoldDB" id="A0A379E471"/>
<gene>
    <name evidence="2" type="ORF">NCTC13067_01182</name>
</gene>
<dbReference type="RefSeq" id="WP_029216644.1">
    <property type="nucleotide sequence ID" value="NZ_UGTM01000001.1"/>
</dbReference>
<organism evidence="2 3">
    <name type="scientific">Prevotella denticola</name>
    <dbReference type="NCBI Taxonomy" id="28129"/>
    <lineage>
        <taxon>Bacteria</taxon>
        <taxon>Pseudomonadati</taxon>
        <taxon>Bacteroidota</taxon>
        <taxon>Bacteroidia</taxon>
        <taxon>Bacteroidales</taxon>
        <taxon>Prevotellaceae</taxon>
        <taxon>Prevotella</taxon>
    </lineage>
</organism>